<dbReference type="InterPro" id="IPR011936">
    <property type="entry name" value="Myxo_disulph_rpt"/>
</dbReference>
<name>A0A1I2CA06_9BACT</name>
<proteinExistence type="predicted"/>
<feature type="compositionally biased region" description="Low complexity" evidence="4">
    <location>
        <begin position="33"/>
        <end position="141"/>
    </location>
</feature>
<gene>
    <name evidence="5" type="ORF">SAMN02745121_04999</name>
</gene>
<dbReference type="Pfam" id="PF13948">
    <property type="entry name" value="DUF4215"/>
    <property type="match status" value="1"/>
</dbReference>
<sequence length="538" mass="55441">MSIVYRSTAIVVGGLLTACPSQPVPGDTEAETDGATATAAGSETDPTTSGDPPTTGDPTEATMTTGETTTTTGETTTTGTTTGQTTGETTTEGVSATETTTSTTGEETTSTTGEETTTSTTGEDTSTSTGPDTGTSGGMPTCGDGIVQPGEVCDDGNADDDDGCLPTCELGMGVPLGPLVIPKPAQADDLRCMAPLPGWFLDASAMIVGRALANFGPEGQTASQLFEVSLPGGDDPALWDITAWAGEHGRVPLQAQGIQGHAVFAGLIDTEAQQPGSGGHLWLTGVGGDGTTEFSQEFADLPIAVTDMTWSGGDIALVGNHAAGAAGAWVLRFDGAGALMWQHEAPVGVGWNIRYRGVAMDDGGTIYAVGERHADDASADQVFLEALTPEGLVLWEVTLPSPTHAHALPTDVVVTDPTSLAVAMTQFATDAPEDSVLGYAMFAAADGAQKWWMEWAPPDGWAVHAGPVDAEPFGGMFIGVGEHDGDQSRTRVFRVDKDGAVLWATKRPGGDVRDLLFVGQPERVYALTKDAILPYESW</sequence>
<reference evidence="6" key="1">
    <citation type="submission" date="2016-10" db="EMBL/GenBank/DDBJ databases">
        <authorList>
            <person name="Varghese N."/>
            <person name="Submissions S."/>
        </authorList>
    </citation>
    <scope>NUCLEOTIDE SEQUENCE [LARGE SCALE GENOMIC DNA]</scope>
    <source>
        <strain evidence="6">ATCC 25963</strain>
    </source>
</reference>
<evidence type="ECO:0000313" key="6">
    <source>
        <dbReference type="Proteomes" id="UP000199400"/>
    </source>
</evidence>
<protein>
    <submittedName>
        <fullName evidence="5">Myxococcus cysteine-rich repeat-containing protein</fullName>
    </submittedName>
</protein>
<keyword evidence="3" id="KW-1015">Disulfide bond</keyword>
<evidence type="ECO:0000256" key="2">
    <source>
        <dbReference type="ARBA" id="ARBA00022737"/>
    </source>
</evidence>
<accession>A0A1I2CA06</accession>
<dbReference type="PROSITE" id="PS51257">
    <property type="entry name" value="PROKAR_LIPOPROTEIN"/>
    <property type="match status" value="1"/>
</dbReference>
<keyword evidence="1" id="KW-0732">Signal</keyword>
<dbReference type="RefSeq" id="WP_100793168.1">
    <property type="nucleotide sequence ID" value="NZ_FOMX01000017.1"/>
</dbReference>
<keyword evidence="2" id="KW-0677">Repeat</keyword>
<evidence type="ECO:0000256" key="1">
    <source>
        <dbReference type="ARBA" id="ARBA00022729"/>
    </source>
</evidence>
<evidence type="ECO:0000256" key="4">
    <source>
        <dbReference type="SAM" id="MobiDB-lite"/>
    </source>
</evidence>
<dbReference type="OrthoDB" id="9811934at2"/>
<dbReference type="Proteomes" id="UP000199400">
    <property type="component" value="Unassembled WGS sequence"/>
</dbReference>
<evidence type="ECO:0000256" key="3">
    <source>
        <dbReference type="ARBA" id="ARBA00023157"/>
    </source>
</evidence>
<evidence type="ECO:0000313" key="5">
    <source>
        <dbReference type="EMBL" id="SFE65171.1"/>
    </source>
</evidence>
<feature type="region of interest" description="Disordered" evidence="4">
    <location>
        <begin position="19"/>
        <end position="158"/>
    </location>
</feature>
<keyword evidence="6" id="KW-1185">Reference proteome</keyword>
<organism evidence="5 6">
    <name type="scientific">Nannocystis exedens</name>
    <dbReference type="NCBI Taxonomy" id="54"/>
    <lineage>
        <taxon>Bacteria</taxon>
        <taxon>Pseudomonadati</taxon>
        <taxon>Myxococcota</taxon>
        <taxon>Polyangia</taxon>
        <taxon>Nannocystales</taxon>
        <taxon>Nannocystaceae</taxon>
        <taxon>Nannocystis</taxon>
    </lineage>
</organism>
<dbReference type="EMBL" id="FOMX01000017">
    <property type="protein sequence ID" value="SFE65171.1"/>
    <property type="molecule type" value="Genomic_DNA"/>
</dbReference>
<dbReference type="AlphaFoldDB" id="A0A1I2CA06"/>
<dbReference type="NCBIfam" id="TIGR02232">
    <property type="entry name" value="myxo_disulf_rpt"/>
    <property type="match status" value="1"/>
</dbReference>